<dbReference type="GO" id="GO:0022857">
    <property type="term" value="F:transmembrane transporter activity"/>
    <property type="evidence" value="ECO:0007669"/>
    <property type="project" value="InterPro"/>
</dbReference>
<dbReference type="PROSITE" id="PS00211">
    <property type="entry name" value="ABC_TRANSPORTER_1"/>
    <property type="match status" value="1"/>
</dbReference>
<dbReference type="SMART" id="SM00382">
    <property type="entry name" value="AAA"/>
    <property type="match status" value="1"/>
</dbReference>
<dbReference type="InterPro" id="IPR013611">
    <property type="entry name" value="Transp-assoc_OB_typ2"/>
</dbReference>
<dbReference type="InterPro" id="IPR050093">
    <property type="entry name" value="ABC_SmlMolc_Importer"/>
</dbReference>
<dbReference type="InterPro" id="IPR012340">
    <property type="entry name" value="NA-bd_OB-fold"/>
</dbReference>
<dbReference type="PANTHER" id="PTHR42781">
    <property type="entry name" value="SPERMIDINE/PUTRESCINE IMPORT ATP-BINDING PROTEIN POTA"/>
    <property type="match status" value="1"/>
</dbReference>
<dbReference type="SUPFAM" id="SSF50331">
    <property type="entry name" value="MOP-like"/>
    <property type="match status" value="1"/>
</dbReference>
<evidence type="ECO:0000256" key="3">
    <source>
        <dbReference type="ARBA" id="ARBA00022741"/>
    </source>
</evidence>
<reference evidence="6 7" key="1">
    <citation type="submission" date="2017-06" db="EMBL/GenBank/DDBJ databases">
        <title>Herbaspirillum phytohormonus sp. nov., isolated from the root nodule of Robinia pseudoacacia in lead-zinc mine.</title>
        <authorList>
            <person name="Fan M."/>
            <person name="Lin Y."/>
        </authorList>
    </citation>
    <scope>NUCLEOTIDE SEQUENCE [LARGE SCALE GENOMIC DNA]</scope>
    <source>
        <strain evidence="6 7">HZ10</strain>
    </source>
</reference>
<name>A0A246WKP0_9BURK</name>
<evidence type="ECO:0000313" key="7">
    <source>
        <dbReference type="Proteomes" id="UP000197596"/>
    </source>
</evidence>
<gene>
    <name evidence="6" type="ORF">CEJ42_22220</name>
</gene>
<dbReference type="EMBL" id="NJGU01000015">
    <property type="protein sequence ID" value="OWY26855.1"/>
    <property type="molecule type" value="Genomic_DNA"/>
</dbReference>
<dbReference type="PANTHER" id="PTHR42781:SF4">
    <property type="entry name" value="SPERMIDINE_PUTRESCINE IMPORT ATP-BINDING PROTEIN POTA"/>
    <property type="match status" value="1"/>
</dbReference>
<keyword evidence="4 6" id="KW-0067">ATP-binding</keyword>
<keyword evidence="2" id="KW-1003">Cell membrane</keyword>
<accession>A0A246WKP0</accession>
<dbReference type="SUPFAM" id="SSF52540">
    <property type="entry name" value="P-loop containing nucleoside triphosphate hydrolases"/>
    <property type="match status" value="1"/>
</dbReference>
<feature type="domain" description="ABC transporter" evidence="5">
    <location>
        <begin position="4"/>
        <end position="234"/>
    </location>
</feature>
<dbReference type="Proteomes" id="UP000197596">
    <property type="component" value="Unassembled WGS sequence"/>
</dbReference>
<dbReference type="FunFam" id="3.40.50.300:FF:000425">
    <property type="entry name" value="Probable ABC transporter, ATP-binding subunit"/>
    <property type="match status" value="1"/>
</dbReference>
<dbReference type="GO" id="GO:0043190">
    <property type="term" value="C:ATP-binding cassette (ABC) transporter complex"/>
    <property type="evidence" value="ECO:0007669"/>
    <property type="project" value="InterPro"/>
</dbReference>
<comment type="caution">
    <text evidence="6">The sequence shown here is derived from an EMBL/GenBank/DDBJ whole genome shotgun (WGS) entry which is preliminary data.</text>
</comment>
<dbReference type="InterPro" id="IPR027417">
    <property type="entry name" value="P-loop_NTPase"/>
</dbReference>
<dbReference type="GO" id="GO:0015697">
    <property type="term" value="P:quaternary ammonium group transport"/>
    <property type="evidence" value="ECO:0007669"/>
    <property type="project" value="UniProtKB-ARBA"/>
</dbReference>
<evidence type="ECO:0000313" key="6">
    <source>
        <dbReference type="EMBL" id="OWY26855.1"/>
    </source>
</evidence>
<evidence type="ECO:0000256" key="4">
    <source>
        <dbReference type="ARBA" id="ARBA00022840"/>
    </source>
</evidence>
<evidence type="ECO:0000256" key="1">
    <source>
        <dbReference type="ARBA" id="ARBA00022448"/>
    </source>
</evidence>
<dbReference type="GO" id="GO:0005524">
    <property type="term" value="F:ATP binding"/>
    <property type="evidence" value="ECO:0007669"/>
    <property type="project" value="UniProtKB-KW"/>
</dbReference>
<dbReference type="Gene3D" id="3.40.50.300">
    <property type="entry name" value="P-loop containing nucleotide triphosphate hydrolases"/>
    <property type="match status" value="1"/>
</dbReference>
<keyword evidence="1" id="KW-0813">Transport</keyword>
<dbReference type="InterPro" id="IPR017871">
    <property type="entry name" value="ABC_transporter-like_CS"/>
</dbReference>
<dbReference type="InterPro" id="IPR003439">
    <property type="entry name" value="ABC_transporter-like_ATP-bd"/>
</dbReference>
<dbReference type="GO" id="GO:0016887">
    <property type="term" value="F:ATP hydrolysis activity"/>
    <property type="evidence" value="ECO:0007669"/>
    <property type="project" value="InterPro"/>
</dbReference>
<evidence type="ECO:0000259" key="5">
    <source>
        <dbReference type="PROSITE" id="PS50893"/>
    </source>
</evidence>
<dbReference type="Pfam" id="PF08402">
    <property type="entry name" value="TOBE_2"/>
    <property type="match status" value="1"/>
</dbReference>
<keyword evidence="2" id="KW-0472">Membrane</keyword>
<sequence>MSFLTLTNVSKFYGDTQAVSSFNLTVEKGEFISLLGPSGCGKTTTLQMIAGFEQVSGGRIELDGRDITHARPNTRGLGIVFQTYALFPHMTVEQNVAFGLEMRKCPAAEKRERVAQALSLVHLDKHGARYPRELSGGQRQRVALARALVIAPPVLLLDEPLSNLDAKLREEMQFELRDIQRKVGTTTIMVTHDQSEAMSISDRVVVMESGHITQVGRPLNVYEHPANRFISTFVGKANLLDGIVLGAAGERADVDVGGMLLSLEEADSGLRAGAQVVLGLRPEKIRCVAPGAGRCNGEVARRFFLGSQWMYEVATPLGRLSVLAANDGADALESGAHIGLAWNDHSLRLVSASRNAAQEVAR</sequence>
<proteinExistence type="predicted"/>
<dbReference type="Gene3D" id="2.40.50.100">
    <property type="match status" value="1"/>
</dbReference>
<evidence type="ECO:0000256" key="2">
    <source>
        <dbReference type="ARBA" id="ARBA00022475"/>
    </source>
</evidence>
<keyword evidence="3" id="KW-0547">Nucleotide-binding</keyword>
<dbReference type="Gene3D" id="2.40.50.140">
    <property type="entry name" value="Nucleic acid-binding proteins"/>
    <property type="match status" value="1"/>
</dbReference>
<dbReference type="RefSeq" id="WP_088752583.1">
    <property type="nucleotide sequence ID" value="NZ_NJGU01000015.1"/>
</dbReference>
<dbReference type="AlphaFoldDB" id="A0A246WKP0"/>
<protein>
    <submittedName>
        <fullName evidence="6">Fe3+/spermidine/putrescine ABC transporter ATP-binding protein</fullName>
    </submittedName>
</protein>
<dbReference type="InterPro" id="IPR003593">
    <property type="entry name" value="AAA+_ATPase"/>
</dbReference>
<dbReference type="Pfam" id="PF00005">
    <property type="entry name" value="ABC_tran"/>
    <property type="match status" value="1"/>
</dbReference>
<dbReference type="PROSITE" id="PS50893">
    <property type="entry name" value="ABC_TRANSPORTER_2"/>
    <property type="match status" value="1"/>
</dbReference>
<organism evidence="6 7">
    <name type="scientific">Herbaspirillum robiniae</name>
    <dbReference type="NCBI Taxonomy" id="2014887"/>
    <lineage>
        <taxon>Bacteria</taxon>
        <taxon>Pseudomonadati</taxon>
        <taxon>Pseudomonadota</taxon>
        <taxon>Betaproteobacteria</taxon>
        <taxon>Burkholderiales</taxon>
        <taxon>Oxalobacteraceae</taxon>
        <taxon>Herbaspirillum</taxon>
    </lineage>
</organism>
<dbReference type="InterPro" id="IPR008995">
    <property type="entry name" value="Mo/tungstate-bd_C_term_dom"/>
</dbReference>